<comment type="caution">
    <text evidence="6">Lacks conserved residue(s) required for the propagation of feature annotation.</text>
</comment>
<evidence type="ECO:0000259" key="7">
    <source>
        <dbReference type="PROSITE" id="PS52018"/>
    </source>
</evidence>
<evidence type="ECO:0000256" key="2">
    <source>
        <dbReference type="ARBA" id="ARBA00022676"/>
    </source>
</evidence>
<feature type="active site" evidence="6">
    <location>
        <position position="163"/>
    </location>
</feature>
<organism evidence="8 9">
    <name type="scientific">Sphingomonas baiyangensis</name>
    <dbReference type="NCBI Taxonomy" id="2572576"/>
    <lineage>
        <taxon>Bacteria</taxon>
        <taxon>Pseudomonadati</taxon>
        <taxon>Pseudomonadota</taxon>
        <taxon>Alphaproteobacteria</taxon>
        <taxon>Sphingomonadales</taxon>
        <taxon>Sphingomonadaceae</taxon>
        <taxon>Sphingomonas</taxon>
    </lineage>
</organism>
<dbReference type="AlphaFoldDB" id="A0A4U1L595"/>
<reference evidence="8 9" key="1">
    <citation type="submission" date="2019-04" db="EMBL/GenBank/DDBJ databases">
        <authorList>
            <person name="Yang Y."/>
            <person name="Wei D."/>
        </authorList>
    </citation>
    <scope>NUCLEOTIDE SEQUENCE [LARGE SCALE GENOMIC DNA]</scope>
    <source>
        <strain evidence="8 9">L-1-4w-11</strain>
    </source>
</reference>
<dbReference type="GO" id="GO:0016757">
    <property type="term" value="F:glycosyltransferase activity"/>
    <property type="evidence" value="ECO:0007669"/>
    <property type="project" value="UniProtKB-UniRule"/>
</dbReference>
<sequence>MSSDLLNPEKALIFRIVHKDNIGKVLSDGCHCRSTTDGARYVEIGNQELIHKRTTRKVPCGPGGTLADYVPFYFTPYSPMLYNIKTGYGVPQKPLRDIVILVSSLRTLRKQSVDFVFSDRHAYLKTAQFSDDLGDLDWIIWPVLQARDFRKDDIDKFEKYQAEALVYKHVPVHALVGIVCYDAAMRDWVEELAAARHADVKVRARNSWYL</sequence>
<proteinExistence type="inferred from homology"/>
<evidence type="ECO:0000313" key="9">
    <source>
        <dbReference type="Proteomes" id="UP000309138"/>
    </source>
</evidence>
<dbReference type="GO" id="GO:0003677">
    <property type="term" value="F:DNA binding"/>
    <property type="evidence" value="ECO:0007669"/>
    <property type="project" value="UniProtKB-UniRule"/>
</dbReference>
<dbReference type="RefSeq" id="WP_136943383.1">
    <property type="nucleotide sequence ID" value="NZ_SWKR01000002.1"/>
</dbReference>
<keyword evidence="9" id="KW-1185">Reference proteome</keyword>
<keyword evidence="1 6" id="KW-1277">Toxin-antitoxin system</keyword>
<accession>A0A4U1L595</accession>
<dbReference type="PROSITE" id="PS52018">
    <property type="entry name" value="DART"/>
    <property type="match status" value="1"/>
</dbReference>
<evidence type="ECO:0000256" key="1">
    <source>
        <dbReference type="ARBA" id="ARBA00022649"/>
    </source>
</evidence>
<gene>
    <name evidence="8" type="ORF">FBR43_12275</name>
</gene>
<dbReference type="InterPro" id="IPR029494">
    <property type="entry name" value="DarT"/>
</dbReference>
<feature type="binding site" evidence="6">
    <location>
        <position position="53"/>
    </location>
    <ligand>
        <name>NAD(+)</name>
        <dbReference type="ChEBI" id="CHEBI:57540"/>
    </ligand>
</feature>
<dbReference type="Pfam" id="PF14487">
    <property type="entry name" value="DarT"/>
    <property type="match status" value="1"/>
</dbReference>
<feature type="domain" description="DarT" evidence="7">
    <location>
        <begin position="11"/>
        <end position="210"/>
    </location>
</feature>
<protein>
    <submittedName>
        <fullName evidence="8">DUF4433 domain-containing protein</fullName>
    </submittedName>
</protein>
<keyword evidence="4 6" id="KW-0548">Nucleotidyltransferase</keyword>
<evidence type="ECO:0000256" key="5">
    <source>
        <dbReference type="ARBA" id="ARBA00023125"/>
    </source>
</evidence>
<evidence type="ECO:0000256" key="4">
    <source>
        <dbReference type="ARBA" id="ARBA00022695"/>
    </source>
</evidence>
<feature type="binding site" evidence="6">
    <location>
        <begin position="15"/>
        <end position="17"/>
    </location>
    <ligand>
        <name>NAD(+)</name>
        <dbReference type="ChEBI" id="CHEBI:57540"/>
    </ligand>
</feature>
<name>A0A4U1L595_9SPHN</name>
<evidence type="ECO:0000256" key="6">
    <source>
        <dbReference type="PROSITE-ProRule" id="PRU01362"/>
    </source>
</evidence>
<evidence type="ECO:0000256" key="3">
    <source>
        <dbReference type="ARBA" id="ARBA00022679"/>
    </source>
</evidence>
<comment type="catalytic activity">
    <reaction evidence="6">
        <text>a thymidine in DNA + NAD(+) = an N-(ADP-alpha-D-ribosyl)-thymidine in DNA + nicotinamide + H(+)</text>
        <dbReference type="Rhea" id="RHEA:71651"/>
        <dbReference type="Rhea" id="RHEA-COMP:13556"/>
        <dbReference type="Rhea" id="RHEA-COMP:18051"/>
        <dbReference type="ChEBI" id="CHEBI:15378"/>
        <dbReference type="ChEBI" id="CHEBI:17154"/>
        <dbReference type="ChEBI" id="CHEBI:57540"/>
        <dbReference type="ChEBI" id="CHEBI:137386"/>
        <dbReference type="ChEBI" id="CHEBI:191199"/>
    </reaction>
</comment>
<dbReference type="Proteomes" id="UP000309138">
    <property type="component" value="Unassembled WGS sequence"/>
</dbReference>
<keyword evidence="5 6" id="KW-0238">DNA-binding</keyword>
<keyword evidence="3 6" id="KW-0808">Transferase</keyword>
<dbReference type="GO" id="GO:0016779">
    <property type="term" value="F:nucleotidyltransferase activity"/>
    <property type="evidence" value="ECO:0007669"/>
    <property type="project" value="UniProtKB-UniRule"/>
</dbReference>
<dbReference type="EMBL" id="SWKR01000002">
    <property type="protein sequence ID" value="TKD51440.1"/>
    <property type="molecule type" value="Genomic_DNA"/>
</dbReference>
<evidence type="ECO:0000313" key="8">
    <source>
        <dbReference type="EMBL" id="TKD51440.1"/>
    </source>
</evidence>
<keyword evidence="2 6" id="KW-0328">Glycosyltransferase</keyword>
<dbReference type="OrthoDB" id="9813972at2"/>
<comment type="caution">
    <text evidence="8">The sequence shown here is derived from an EMBL/GenBank/DDBJ whole genome shotgun (WGS) entry which is preliminary data.</text>
</comment>
<comment type="similarity">
    <text evidence="6">Belongs to the DarT ADP-ribosyltransferase family.</text>
</comment>
<feature type="active site" description="Proton acceptor" evidence="6">
    <location>
        <position position="53"/>
    </location>
</feature>